<evidence type="ECO:0000313" key="7">
    <source>
        <dbReference type="EMBL" id="CTP88878.1"/>
    </source>
</evidence>
<dbReference type="UniPathway" id="UPA00053">
    <property type="reaction ID" value="UER00086"/>
</dbReference>
<evidence type="ECO:0000256" key="2">
    <source>
        <dbReference type="ARBA" id="ARBA00004902"/>
    </source>
</evidence>
<dbReference type="Gene3D" id="3.40.50.9100">
    <property type="entry name" value="Dehydroquinase, class II"/>
    <property type="match status" value="1"/>
</dbReference>
<evidence type="ECO:0000256" key="5">
    <source>
        <dbReference type="ARBA" id="ARBA00012060"/>
    </source>
</evidence>
<organism evidence="7 8">
    <name type="scientific">Xanthomonas graminis pv. poae</name>
    <dbReference type="NCBI Taxonomy" id="227946"/>
    <lineage>
        <taxon>Bacteria</taxon>
        <taxon>Pseudomonadati</taxon>
        <taxon>Pseudomonadota</taxon>
        <taxon>Gammaproteobacteria</taxon>
        <taxon>Lysobacterales</taxon>
        <taxon>Lysobacteraceae</taxon>
        <taxon>Xanthomonas</taxon>
        <taxon>Xanthomonas translucens group</taxon>
        <taxon>Xanthomonas graminis</taxon>
    </lineage>
</organism>
<comment type="similarity">
    <text evidence="3">Belongs to the type-II 3-dehydroquinase family.</text>
</comment>
<dbReference type="SUPFAM" id="SSF52304">
    <property type="entry name" value="Type II 3-dehydroquinate dehydratase"/>
    <property type="match status" value="1"/>
</dbReference>
<dbReference type="EC" id="4.2.1.10" evidence="5"/>
<dbReference type="InterPro" id="IPR036441">
    <property type="entry name" value="DHquinase_II_sf"/>
</dbReference>
<evidence type="ECO:0000256" key="1">
    <source>
        <dbReference type="ARBA" id="ARBA00001864"/>
    </source>
</evidence>
<comment type="catalytic activity">
    <reaction evidence="1">
        <text>3-dehydroquinate = 3-dehydroshikimate + H2O</text>
        <dbReference type="Rhea" id="RHEA:21096"/>
        <dbReference type="ChEBI" id="CHEBI:15377"/>
        <dbReference type="ChEBI" id="CHEBI:16630"/>
        <dbReference type="ChEBI" id="CHEBI:32364"/>
        <dbReference type="EC" id="4.2.1.10"/>
    </reaction>
</comment>
<proteinExistence type="inferred from homology"/>
<dbReference type="RefSeq" id="WP_053841032.1">
    <property type="nucleotide sequence ID" value="NZ_CP076250.1"/>
</dbReference>
<dbReference type="EMBL" id="CXOK01000055">
    <property type="protein sequence ID" value="CTP88878.1"/>
    <property type="molecule type" value="Genomic_DNA"/>
</dbReference>
<name>A0A0K2ZTA7_9XANT</name>
<dbReference type="AlphaFoldDB" id="A0A0K2ZTA7"/>
<dbReference type="Proteomes" id="UP000041247">
    <property type="component" value="Unassembled WGS sequence"/>
</dbReference>
<sequence>MSILVIQGPHRDAPAIAVARRLAGASGAQLVPVACADAAQIVARLQQGAHDETELVLLDSGELPAADLADHGAHLRAALDALGHPYIEVHDASAQALEPLLHPRHAPLLTVIANGALADSYAIALGVAARHLGARAAPAN</sequence>
<dbReference type="GO" id="GO:0009423">
    <property type="term" value="P:chorismate biosynthetic process"/>
    <property type="evidence" value="ECO:0007669"/>
    <property type="project" value="UniProtKB-UniPathway"/>
</dbReference>
<evidence type="ECO:0000256" key="3">
    <source>
        <dbReference type="ARBA" id="ARBA00011037"/>
    </source>
</evidence>
<keyword evidence="6" id="KW-0456">Lyase</keyword>
<reference evidence="7 8" key="1">
    <citation type="submission" date="2015-07" db="EMBL/GenBank/DDBJ databases">
        <authorList>
            <person name="Noorani M."/>
        </authorList>
    </citation>
    <scope>NUCLEOTIDE SEQUENCE [LARGE SCALE GENOMIC DNA]</scope>
    <source>
        <strain evidence="7">LMG728</strain>
    </source>
</reference>
<evidence type="ECO:0000256" key="4">
    <source>
        <dbReference type="ARBA" id="ARBA00011193"/>
    </source>
</evidence>
<evidence type="ECO:0000313" key="8">
    <source>
        <dbReference type="Proteomes" id="UP000041247"/>
    </source>
</evidence>
<evidence type="ECO:0000256" key="6">
    <source>
        <dbReference type="ARBA" id="ARBA00023239"/>
    </source>
</evidence>
<comment type="subunit">
    <text evidence="4">Homododecamer.</text>
</comment>
<accession>A0A0K2ZTA7</accession>
<protein>
    <recommendedName>
        <fullName evidence="5">3-dehydroquinate dehydratase</fullName>
        <ecNumber evidence="5">4.2.1.10</ecNumber>
    </recommendedName>
</protein>
<gene>
    <name evidence="7" type="ORF">XTPLMG728_2055</name>
</gene>
<comment type="pathway">
    <text evidence="2">Metabolic intermediate biosynthesis; chorismate biosynthesis; chorismate from D-erythrose 4-phosphate and phosphoenolpyruvate: step 3/7.</text>
</comment>
<dbReference type="GO" id="GO:0003855">
    <property type="term" value="F:3-dehydroquinate dehydratase activity"/>
    <property type="evidence" value="ECO:0007669"/>
    <property type="project" value="UniProtKB-EC"/>
</dbReference>